<dbReference type="Proteomes" id="UP000076761">
    <property type="component" value="Unassembled WGS sequence"/>
</dbReference>
<evidence type="ECO:0000313" key="2">
    <source>
        <dbReference type="Proteomes" id="UP000076761"/>
    </source>
</evidence>
<name>A0A165VLL4_9AGAM</name>
<dbReference type="SUPFAM" id="SSF52540">
    <property type="entry name" value="P-loop containing nucleoside triphosphate hydrolases"/>
    <property type="match status" value="1"/>
</dbReference>
<proteinExistence type="predicted"/>
<organism evidence="1 2">
    <name type="scientific">Neolentinus lepideus HHB14362 ss-1</name>
    <dbReference type="NCBI Taxonomy" id="1314782"/>
    <lineage>
        <taxon>Eukaryota</taxon>
        <taxon>Fungi</taxon>
        <taxon>Dikarya</taxon>
        <taxon>Basidiomycota</taxon>
        <taxon>Agaricomycotina</taxon>
        <taxon>Agaricomycetes</taxon>
        <taxon>Gloeophyllales</taxon>
        <taxon>Gloeophyllaceae</taxon>
        <taxon>Neolentinus</taxon>
    </lineage>
</organism>
<protein>
    <submittedName>
        <fullName evidence="1">Uncharacterized protein</fullName>
    </submittedName>
</protein>
<dbReference type="PANTHER" id="PTHR47642">
    <property type="entry name" value="ATP-DEPENDENT DNA HELICASE"/>
    <property type="match status" value="1"/>
</dbReference>
<accession>A0A165VLL4</accession>
<evidence type="ECO:0000313" key="1">
    <source>
        <dbReference type="EMBL" id="KZT29854.1"/>
    </source>
</evidence>
<reference evidence="1 2" key="1">
    <citation type="journal article" date="2016" name="Mol. Biol. Evol.">
        <title>Comparative Genomics of Early-Diverging Mushroom-Forming Fungi Provides Insights into the Origins of Lignocellulose Decay Capabilities.</title>
        <authorList>
            <person name="Nagy L.G."/>
            <person name="Riley R."/>
            <person name="Tritt A."/>
            <person name="Adam C."/>
            <person name="Daum C."/>
            <person name="Floudas D."/>
            <person name="Sun H."/>
            <person name="Yadav J.S."/>
            <person name="Pangilinan J."/>
            <person name="Larsson K.H."/>
            <person name="Matsuura K."/>
            <person name="Barry K."/>
            <person name="Labutti K."/>
            <person name="Kuo R."/>
            <person name="Ohm R.A."/>
            <person name="Bhattacharya S.S."/>
            <person name="Shirouzu T."/>
            <person name="Yoshinaga Y."/>
            <person name="Martin F.M."/>
            <person name="Grigoriev I.V."/>
            <person name="Hibbett D.S."/>
        </authorList>
    </citation>
    <scope>NUCLEOTIDE SEQUENCE [LARGE SCALE GENOMIC DNA]</scope>
    <source>
        <strain evidence="1 2">HHB14362 ss-1</strain>
    </source>
</reference>
<dbReference type="Gene3D" id="3.40.50.300">
    <property type="entry name" value="P-loop containing nucleotide triphosphate hydrolases"/>
    <property type="match status" value="1"/>
</dbReference>
<keyword evidence="2" id="KW-1185">Reference proteome</keyword>
<dbReference type="PANTHER" id="PTHR47642:SF8">
    <property type="entry name" value="ATP-DEPENDENT DNA HELICASE"/>
    <property type="match status" value="1"/>
</dbReference>
<dbReference type="InterPro" id="IPR027417">
    <property type="entry name" value="P-loop_NTPase"/>
</dbReference>
<dbReference type="InterPro" id="IPR051055">
    <property type="entry name" value="PIF1_helicase"/>
</dbReference>
<sequence>LIQNIGDQYHLNEKQWIAFHIVAKFFIQTYHERKTHGKQHSQPLRMLLTGPGGTGKSHVVKALHEVMAAYGCQHQIRFAAPTGSAATLIDGMTIHKAFGINIRAN</sequence>
<dbReference type="AlphaFoldDB" id="A0A165VLL4"/>
<dbReference type="OrthoDB" id="432234at2759"/>
<dbReference type="STRING" id="1314782.A0A165VLL4"/>
<feature type="non-terminal residue" evidence="1">
    <location>
        <position position="105"/>
    </location>
</feature>
<dbReference type="EMBL" id="KV425553">
    <property type="protein sequence ID" value="KZT29854.1"/>
    <property type="molecule type" value="Genomic_DNA"/>
</dbReference>
<dbReference type="Pfam" id="PF13245">
    <property type="entry name" value="AAA_19"/>
    <property type="match status" value="1"/>
</dbReference>
<gene>
    <name evidence="1" type="ORF">NEOLEDRAFT_1050544</name>
</gene>
<feature type="non-terminal residue" evidence="1">
    <location>
        <position position="1"/>
    </location>
</feature>
<dbReference type="InParanoid" id="A0A165VLL4"/>